<dbReference type="EMBL" id="BMAT01007957">
    <property type="protein sequence ID" value="GFR75102.1"/>
    <property type="molecule type" value="Genomic_DNA"/>
</dbReference>
<gene>
    <name evidence="1" type="ORF">ElyMa_003911000</name>
</gene>
<dbReference type="AlphaFoldDB" id="A0AAV4FP52"/>
<keyword evidence="2" id="KW-1185">Reference proteome</keyword>
<protein>
    <submittedName>
        <fullName evidence="1">Uncharacterized protein</fullName>
    </submittedName>
</protein>
<comment type="caution">
    <text evidence="1">The sequence shown here is derived from an EMBL/GenBank/DDBJ whole genome shotgun (WGS) entry which is preliminary data.</text>
</comment>
<evidence type="ECO:0000313" key="2">
    <source>
        <dbReference type="Proteomes" id="UP000762676"/>
    </source>
</evidence>
<organism evidence="1 2">
    <name type="scientific">Elysia marginata</name>
    <dbReference type="NCBI Taxonomy" id="1093978"/>
    <lineage>
        <taxon>Eukaryota</taxon>
        <taxon>Metazoa</taxon>
        <taxon>Spiralia</taxon>
        <taxon>Lophotrochozoa</taxon>
        <taxon>Mollusca</taxon>
        <taxon>Gastropoda</taxon>
        <taxon>Heterobranchia</taxon>
        <taxon>Euthyneura</taxon>
        <taxon>Panpulmonata</taxon>
        <taxon>Sacoglossa</taxon>
        <taxon>Placobranchoidea</taxon>
        <taxon>Plakobranchidae</taxon>
        <taxon>Elysia</taxon>
    </lineage>
</organism>
<dbReference type="Proteomes" id="UP000762676">
    <property type="component" value="Unassembled WGS sequence"/>
</dbReference>
<name>A0AAV4FP52_9GAST</name>
<proteinExistence type="predicted"/>
<evidence type="ECO:0000313" key="1">
    <source>
        <dbReference type="EMBL" id="GFR75102.1"/>
    </source>
</evidence>
<reference evidence="1 2" key="1">
    <citation type="journal article" date="2021" name="Elife">
        <title>Chloroplast acquisition without the gene transfer in kleptoplastic sea slugs, Plakobranchus ocellatus.</title>
        <authorList>
            <person name="Maeda T."/>
            <person name="Takahashi S."/>
            <person name="Yoshida T."/>
            <person name="Shimamura S."/>
            <person name="Takaki Y."/>
            <person name="Nagai Y."/>
            <person name="Toyoda A."/>
            <person name="Suzuki Y."/>
            <person name="Arimoto A."/>
            <person name="Ishii H."/>
            <person name="Satoh N."/>
            <person name="Nishiyama T."/>
            <person name="Hasebe M."/>
            <person name="Maruyama T."/>
            <person name="Minagawa J."/>
            <person name="Obokata J."/>
            <person name="Shigenobu S."/>
        </authorList>
    </citation>
    <scope>NUCLEOTIDE SEQUENCE [LARGE SCALE GENOMIC DNA]</scope>
</reference>
<sequence length="103" mass="11319">MTITIKNLVEKAVWKIKEDEILRFLGCLAAGSSSVNIKCQSRVVFDTKHVQGIGHFPKHLVSGTFQMSSCSLDYTDWLAATNIAQFSGAGHLDSHQVSVLQNL</sequence>
<accession>A0AAV4FP52</accession>